<feature type="domain" description="Glycosyltransferase 2-like" evidence="1">
    <location>
        <begin position="17"/>
        <end position="137"/>
    </location>
</feature>
<dbReference type="RefSeq" id="WP_074630445.1">
    <property type="nucleotide sequence ID" value="NZ_FNKY01000001.1"/>
</dbReference>
<gene>
    <name evidence="2" type="ORF">SAMN05216402_0261</name>
</gene>
<dbReference type="Pfam" id="PF00535">
    <property type="entry name" value="Glycos_transf_2"/>
    <property type="match status" value="1"/>
</dbReference>
<reference evidence="2 3" key="1">
    <citation type="submission" date="2016-10" db="EMBL/GenBank/DDBJ databases">
        <authorList>
            <person name="Varghese N."/>
            <person name="Submissions S."/>
        </authorList>
    </citation>
    <scope>NUCLEOTIDE SEQUENCE [LARGE SCALE GENOMIC DNA]</scope>
    <source>
        <strain evidence="2 3">Nl1</strain>
    </source>
</reference>
<keyword evidence="3" id="KW-1185">Reference proteome</keyword>
<evidence type="ECO:0000313" key="3">
    <source>
        <dbReference type="Proteomes" id="UP000183471"/>
    </source>
</evidence>
<organism evidence="2 3">
    <name type="scientific">Nitrosospira multiformis</name>
    <dbReference type="NCBI Taxonomy" id="1231"/>
    <lineage>
        <taxon>Bacteria</taxon>
        <taxon>Pseudomonadati</taxon>
        <taxon>Pseudomonadota</taxon>
        <taxon>Betaproteobacteria</taxon>
        <taxon>Nitrosomonadales</taxon>
        <taxon>Nitrosomonadaceae</taxon>
        <taxon>Nitrosospira</taxon>
    </lineage>
</organism>
<dbReference type="EMBL" id="FNKY01000001">
    <property type="protein sequence ID" value="SDQ30024.1"/>
    <property type="molecule type" value="Genomic_DNA"/>
</dbReference>
<keyword evidence="2" id="KW-0808">Transferase</keyword>
<dbReference type="Proteomes" id="UP000183471">
    <property type="component" value="Unassembled WGS sequence"/>
</dbReference>
<dbReference type="GO" id="GO:0016740">
    <property type="term" value="F:transferase activity"/>
    <property type="evidence" value="ECO:0007669"/>
    <property type="project" value="UniProtKB-KW"/>
</dbReference>
<accession>A0ABY0T6L9</accession>
<name>A0ABY0T6L9_9PROT</name>
<proteinExistence type="predicted"/>
<dbReference type="InterPro" id="IPR029044">
    <property type="entry name" value="Nucleotide-diphossugar_trans"/>
</dbReference>
<evidence type="ECO:0000259" key="1">
    <source>
        <dbReference type="Pfam" id="PF00535"/>
    </source>
</evidence>
<dbReference type="Gene3D" id="3.90.550.10">
    <property type="entry name" value="Spore Coat Polysaccharide Biosynthesis Protein SpsA, Chain A"/>
    <property type="match status" value="1"/>
</dbReference>
<comment type="caution">
    <text evidence="2">The sequence shown here is derived from an EMBL/GenBank/DDBJ whole genome shotgun (WGS) entry which is preliminary data.</text>
</comment>
<evidence type="ECO:0000313" key="2">
    <source>
        <dbReference type="EMBL" id="SDQ30024.1"/>
    </source>
</evidence>
<dbReference type="InterPro" id="IPR001173">
    <property type="entry name" value="Glyco_trans_2-like"/>
</dbReference>
<sequence length="306" mass="34618">MHLDPTAFTDTSRRRAIAVFAHNESRKILGCLEALRLSPLLPNTTCYVIANGCNDDTVAHVTEYALKAPWVRVIVLEVGDKANAWNHFVHEIAPEAESYFFTDGDCQVENGSLQQLEESLLSDKNVNAASGVPSHHNISLGIFRHDIIMHGGFAGNLYALSQDFVGRLRAQRIRLPQGLIGDDSLIGALALWNLDPSKGWNHDLARVVPTATFRYESIMWASVFDPMFYIRRLRRYSLRYFQNQLIRARIKPSGLSVLPDHIETLYLDAKNHELIPRSSLKHYIFDRWAVRAIGNARDTLMAKRAP</sequence>
<dbReference type="SUPFAM" id="SSF53448">
    <property type="entry name" value="Nucleotide-diphospho-sugar transferases"/>
    <property type="match status" value="1"/>
</dbReference>
<protein>
    <submittedName>
        <fullName evidence="2">Glycosyl transferase family 2</fullName>
    </submittedName>
</protein>